<feature type="transmembrane region" description="Helical" evidence="1">
    <location>
        <begin position="123"/>
        <end position="143"/>
    </location>
</feature>
<proteinExistence type="predicted"/>
<keyword evidence="1" id="KW-1133">Transmembrane helix</keyword>
<protein>
    <submittedName>
        <fullName evidence="2">Unannotated protein</fullName>
    </submittedName>
</protein>
<accession>A0A6J7J334</accession>
<keyword evidence="1" id="KW-0472">Membrane</keyword>
<dbReference type="AlphaFoldDB" id="A0A6J7J334"/>
<dbReference type="EMBL" id="CAFBMW010000011">
    <property type="protein sequence ID" value="CAB4937539.1"/>
    <property type="molecule type" value="Genomic_DNA"/>
</dbReference>
<feature type="transmembrane region" description="Helical" evidence="1">
    <location>
        <begin position="96"/>
        <end position="117"/>
    </location>
</feature>
<gene>
    <name evidence="2" type="ORF">UFOPK3662_01648</name>
</gene>
<feature type="transmembrane region" description="Helical" evidence="1">
    <location>
        <begin position="34"/>
        <end position="53"/>
    </location>
</feature>
<evidence type="ECO:0000256" key="1">
    <source>
        <dbReference type="SAM" id="Phobius"/>
    </source>
</evidence>
<organism evidence="2">
    <name type="scientific">freshwater metagenome</name>
    <dbReference type="NCBI Taxonomy" id="449393"/>
    <lineage>
        <taxon>unclassified sequences</taxon>
        <taxon>metagenomes</taxon>
        <taxon>ecological metagenomes</taxon>
    </lineage>
</organism>
<feature type="transmembrane region" description="Helical" evidence="1">
    <location>
        <begin position="59"/>
        <end position="75"/>
    </location>
</feature>
<name>A0A6J7J334_9ZZZZ</name>
<reference evidence="2" key="1">
    <citation type="submission" date="2020-05" db="EMBL/GenBank/DDBJ databases">
        <authorList>
            <person name="Chiriac C."/>
            <person name="Salcher M."/>
            <person name="Ghai R."/>
            <person name="Kavagutti S V."/>
        </authorList>
    </citation>
    <scope>NUCLEOTIDE SEQUENCE</scope>
</reference>
<sequence length="153" mass="16630">MVSRMESDEARRQLREIERGEAASWLHFAVHDRWQPLGFGIWAGAFVLSLGLLDGSSRSLATLALIAAPWGYVAWDRQRRAVYPSGPMPPELRRSTWALVALSIAVAILSSSVYFAAGAWAAALAAGIATAVAVELYGCVYAADAERVRRRLA</sequence>
<evidence type="ECO:0000313" key="2">
    <source>
        <dbReference type="EMBL" id="CAB4937539.1"/>
    </source>
</evidence>
<keyword evidence="1" id="KW-0812">Transmembrane</keyword>